<dbReference type="VEuPathDB" id="VectorBase:AALFPA_060052"/>
<dbReference type="EnsemblMetazoa" id="AALFPA23_022220.R32920">
    <property type="protein sequence ID" value="AALFPA23_022220.P32920"/>
    <property type="gene ID" value="AALFPA23_022220"/>
</dbReference>
<dbReference type="KEGG" id="aalb:109406105"/>
<dbReference type="CTD" id="246439"/>
<dbReference type="PANTHER" id="PTHR13073:SF0">
    <property type="entry name" value="BIOGENESIS OF LYSOSOME-RELATED ORGANELLES COMPLEX 1 SUBUNIT 1"/>
    <property type="match status" value="1"/>
</dbReference>
<dbReference type="GeneID" id="109406105"/>
<dbReference type="RefSeq" id="XP_029714011.1">
    <property type="nucleotide sequence ID" value="XM_029858151.2"/>
</dbReference>
<evidence type="ECO:0000256" key="1">
    <source>
        <dbReference type="ARBA" id="ARBA00007133"/>
    </source>
</evidence>
<keyword evidence="6" id="KW-1185">Reference proteome</keyword>
<comment type="similarity">
    <text evidence="1">Belongs to the BLOC1S1 family.</text>
</comment>
<dbReference type="VEuPathDB" id="VectorBase:AALFPA_070895"/>
<dbReference type="OrthoDB" id="20018at2759"/>
<dbReference type="VEuPathDB" id="VectorBase:AALC636_011268"/>
<dbReference type="PANTHER" id="PTHR13073">
    <property type="entry name" value="BLOC-1 COMPLEX SUBUNIT 1"/>
    <property type="match status" value="1"/>
</dbReference>
<protein>
    <recommendedName>
        <fullName evidence="2">Biogenesis of lysosome-related organelles complex 1 subunit 1</fullName>
    </recommendedName>
</protein>
<dbReference type="OMA" id="WMKIMEY"/>
<feature type="region of interest" description="Disordered" evidence="3">
    <location>
        <begin position="1"/>
        <end position="24"/>
    </location>
</feature>
<evidence type="ECO:0000313" key="4">
    <source>
        <dbReference type="EMBL" id="JAC07502.1"/>
    </source>
</evidence>
<evidence type="ECO:0000313" key="6">
    <source>
        <dbReference type="Proteomes" id="UP000069940"/>
    </source>
</evidence>
<dbReference type="InterPro" id="IPR009395">
    <property type="entry name" value="BLOC1S1"/>
</dbReference>
<sequence length="122" mass="13893">MLSAMIKDHQARQAAKKEEQERRRKDAILSANELTQNLVDHLNVGVAQAYLNQKRLDAEAKQLHVGATNFAKQTQQWLTLIENFNGSLKEIGDVENWAKTIENDMNVITTALEIAYKTSREK</sequence>
<proteinExistence type="evidence at transcript level"/>
<evidence type="ECO:0000256" key="2">
    <source>
        <dbReference type="ARBA" id="ARBA00019577"/>
    </source>
</evidence>
<dbReference type="GO" id="GO:0016197">
    <property type="term" value="P:endosomal transport"/>
    <property type="evidence" value="ECO:0007669"/>
    <property type="project" value="TreeGrafter"/>
</dbReference>
<reference evidence="5" key="3">
    <citation type="submission" date="2025-05" db="UniProtKB">
        <authorList>
            <consortium name="EnsemblMetazoa"/>
        </authorList>
    </citation>
    <scope>IDENTIFICATION</scope>
    <source>
        <strain evidence="5">Foshan</strain>
    </source>
</reference>
<evidence type="ECO:0000313" key="5">
    <source>
        <dbReference type="EnsemblMetazoa" id="AALFPA23_022220.P32920"/>
    </source>
</evidence>
<evidence type="ECO:0000256" key="3">
    <source>
        <dbReference type="SAM" id="MobiDB-lite"/>
    </source>
</evidence>
<accession>A0A023EDX3</accession>
<name>A0A023EDX3_AEDAL</name>
<reference evidence="4" key="1">
    <citation type="journal article" date="2014" name="PLoS Negl. Trop. Dis.">
        <title>Identification and characterization of seminal fluid proteins in the Asian tiger mosquito, Aedes albopictus.</title>
        <authorList>
            <person name="Boes K.E."/>
            <person name="Ribeiro J.M."/>
            <person name="Wong A."/>
            <person name="Harrington L.C."/>
            <person name="Wolfner M.F."/>
            <person name="Sirot L.K."/>
        </authorList>
    </citation>
    <scope>NUCLEOTIDE SEQUENCE</scope>
    <source>
        <tissue evidence="4">Reproductive organs</tissue>
    </source>
</reference>
<dbReference type="GO" id="GO:0031083">
    <property type="term" value="C:BLOC-1 complex"/>
    <property type="evidence" value="ECO:0007669"/>
    <property type="project" value="InterPro"/>
</dbReference>
<dbReference type="VEuPathDB" id="VectorBase:AALFPA_069545"/>
<dbReference type="Proteomes" id="UP000069940">
    <property type="component" value="Unassembled WGS sequence"/>
</dbReference>
<reference evidence="6" key="2">
    <citation type="journal article" date="2015" name="Proc. Natl. Acad. Sci. U.S.A.">
        <title>Genome sequence of the Asian Tiger mosquito, Aedes albopictus, reveals insights into its biology, genetics, and evolution.</title>
        <authorList>
            <person name="Chen X.G."/>
            <person name="Jiang X."/>
            <person name="Gu J."/>
            <person name="Xu M."/>
            <person name="Wu Y."/>
            <person name="Deng Y."/>
            <person name="Zhang C."/>
            <person name="Bonizzoni M."/>
            <person name="Dermauw W."/>
            <person name="Vontas J."/>
            <person name="Armbruster P."/>
            <person name="Huang X."/>
            <person name="Yang Y."/>
            <person name="Zhang H."/>
            <person name="He W."/>
            <person name="Peng H."/>
            <person name="Liu Y."/>
            <person name="Wu K."/>
            <person name="Chen J."/>
            <person name="Lirakis M."/>
            <person name="Topalis P."/>
            <person name="Van Leeuwen T."/>
            <person name="Hall A.B."/>
            <person name="Jiang X."/>
            <person name="Thorpe C."/>
            <person name="Mueller R.L."/>
            <person name="Sun C."/>
            <person name="Waterhouse R.M."/>
            <person name="Yan G."/>
            <person name="Tu Z.J."/>
            <person name="Fang X."/>
            <person name="James A.A."/>
        </authorList>
    </citation>
    <scope>NUCLEOTIDE SEQUENCE [LARGE SCALE GENOMIC DNA]</scope>
    <source>
        <strain evidence="6">Foshan</strain>
    </source>
</reference>
<organism evidence="4">
    <name type="scientific">Aedes albopictus</name>
    <name type="common">Asian tiger mosquito</name>
    <name type="synonym">Stegomyia albopicta</name>
    <dbReference type="NCBI Taxonomy" id="7160"/>
    <lineage>
        <taxon>Eukaryota</taxon>
        <taxon>Metazoa</taxon>
        <taxon>Ecdysozoa</taxon>
        <taxon>Arthropoda</taxon>
        <taxon>Hexapoda</taxon>
        <taxon>Insecta</taxon>
        <taxon>Pterygota</taxon>
        <taxon>Neoptera</taxon>
        <taxon>Endopterygota</taxon>
        <taxon>Diptera</taxon>
        <taxon>Nematocera</taxon>
        <taxon>Culicoidea</taxon>
        <taxon>Culicidae</taxon>
        <taxon>Culicinae</taxon>
        <taxon>Aedini</taxon>
        <taxon>Aedes</taxon>
        <taxon>Stegomyia</taxon>
    </lineage>
</organism>
<dbReference type="EMBL" id="GAPW01006096">
    <property type="protein sequence ID" value="JAC07502.1"/>
    <property type="molecule type" value="mRNA"/>
</dbReference>
<dbReference type="VEuPathDB" id="VectorBase:AALC636_037919"/>
<dbReference type="Pfam" id="PF06320">
    <property type="entry name" value="GCN5L1"/>
    <property type="match status" value="1"/>
</dbReference>
<dbReference type="AlphaFoldDB" id="A0A023EDX3"/>